<name>A0A3S5CRY0_9PLAT</name>
<dbReference type="InterPro" id="IPR036940">
    <property type="entry name" value="PI3/4_kinase_cat_sf"/>
</dbReference>
<dbReference type="OrthoDB" id="67688at2759"/>
<comment type="caution">
    <text evidence="1">The sequence shown here is derived from an EMBL/GenBank/DDBJ whole genome shotgun (WGS) entry which is preliminary data.</text>
</comment>
<gene>
    <name evidence="1" type="ORF">PXEA_LOCUS24992</name>
</gene>
<evidence type="ECO:0000313" key="2">
    <source>
        <dbReference type="Proteomes" id="UP000784294"/>
    </source>
</evidence>
<accession>A0A3S5CRY0</accession>
<dbReference type="EMBL" id="CAAALY010123741">
    <property type="protein sequence ID" value="VEL31552.1"/>
    <property type="molecule type" value="Genomic_DNA"/>
</dbReference>
<dbReference type="AlphaFoldDB" id="A0A3S5CRY0"/>
<dbReference type="Gene3D" id="1.10.1070.11">
    <property type="entry name" value="Phosphatidylinositol 3-/4-kinase, catalytic domain"/>
    <property type="match status" value="1"/>
</dbReference>
<sequence>MSRITIYQVKRYASVFLTLITLVSDAGINDIARDPGKVTDFLKERFCLDQPDEPAVNRLASRMTESVKAFVPDIMERIHTVVQVSVCKFICSFYTSRQISL</sequence>
<reference evidence="1" key="1">
    <citation type="submission" date="2018-11" db="EMBL/GenBank/DDBJ databases">
        <authorList>
            <consortium name="Pathogen Informatics"/>
        </authorList>
    </citation>
    <scope>NUCLEOTIDE SEQUENCE</scope>
</reference>
<organism evidence="1 2">
    <name type="scientific">Protopolystoma xenopodis</name>
    <dbReference type="NCBI Taxonomy" id="117903"/>
    <lineage>
        <taxon>Eukaryota</taxon>
        <taxon>Metazoa</taxon>
        <taxon>Spiralia</taxon>
        <taxon>Lophotrochozoa</taxon>
        <taxon>Platyhelminthes</taxon>
        <taxon>Monogenea</taxon>
        <taxon>Polyopisthocotylea</taxon>
        <taxon>Polystomatidea</taxon>
        <taxon>Polystomatidae</taxon>
        <taxon>Protopolystoma</taxon>
    </lineage>
</organism>
<dbReference type="Proteomes" id="UP000784294">
    <property type="component" value="Unassembled WGS sequence"/>
</dbReference>
<evidence type="ECO:0000313" key="1">
    <source>
        <dbReference type="EMBL" id="VEL31552.1"/>
    </source>
</evidence>
<keyword evidence="2" id="KW-1185">Reference proteome</keyword>
<proteinExistence type="predicted"/>
<protein>
    <submittedName>
        <fullName evidence="1">Uncharacterized protein</fullName>
    </submittedName>
</protein>